<proteinExistence type="predicted"/>
<gene>
    <name evidence="2" type="ORF">B4099_3189</name>
</gene>
<evidence type="ECO:0000256" key="1">
    <source>
        <dbReference type="SAM" id="Coils"/>
    </source>
</evidence>
<dbReference type="AlphaFoldDB" id="A0A150KGQ8"/>
<keyword evidence="1" id="KW-0175">Coiled coil</keyword>
<sequence>MGSRNNRKSKKRENLIPFKSPPNIGKQVKKIFPKKSQDEVVRLRREKIFFSFRLLDLRHQAFSCTNIESSWFLELLDNLNEISKLTMAEFEQQRNHYDLHMNDFSRTAHNYSESIPEEILEQVSPENIIQFRISQSKGRVHCIRYHNTLYIIWLDPHHNMWPDERYGPPVYGEPPLRNHEILENENKYLLESLQQKEEELQLLYKMIDEDK</sequence>
<dbReference type="EMBL" id="LQYI01000024">
    <property type="protein sequence ID" value="KYC71648.1"/>
    <property type="molecule type" value="Genomic_DNA"/>
</dbReference>
<dbReference type="RefSeq" id="WP_061574467.1">
    <property type="nucleotide sequence ID" value="NZ_LQYI01000024.1"/>
</dbReference>
<dbReference type="Proteomes" id="UP000075304">
    <property type="component" value="Unassembled WGS sequence"/>
</dbReference>
<reference evidence="2 3" key="1">
    <citation type="submission" date="2016-01" db="EMBL/GenBank/DDBJ databases">
        <title>Genome Sequences of Twelve Sporeforming Bacillus Species Isolated from Foods.</title>
        <authorList>
            <person name="Berendsen E.M."/>
            <person name="Wells-Bennik M.H."/>
            <person name="Krawcyk A.O."/>
            <person name="De Jong A."/>
            <person name="Holsappel S."/>
            <person name="Eijlander R.T."/>
            <person name="Kuipers O.P."/>
        </authorList>
    </citation>
    <scope>NUCLEOTIDE SEQUENCE [LARGE SCALE GENOMIC DNA]</scope>
    <source>
        <strain evidence="2 3">B4099</strain>
    </source>
</reference>
<feature type="coiled-coil region" evidence="1">
    <location>
        <begin position="179"/>
        <end position="210"/>
    </location>
</feature>
<organism evidence="2 3">
    <name type="scientific">Heyndrickxia coagulans</name>
    <name type="common">Weizmannia coagulans</name>
    <dbReference type="NCBI Taxonomy" id="1398"/>
    <lineage>
        <taxon>Bacteria</taxon>
        <taxon>Bacillati</taxon>
        <taxon>Bacillota</taxon>
        <taxon>Bacilli</taxon>
        <taxon>Bacillales</taxon>
        <taxon>Bacillaceae</taxon>
        <taxon>Heyndrickxia</taxon>
    </lineage>
</organism>
<evidence type="ECO:0000313" key="3">
    <source>
        <dbReference type="Proteomes" id="UP000075304"/>
    </source>
</evidence>
<evidence type="ECO:0000313" key="2">
    <source>
        <dbReference type="EMBL" id="KYC71648.1"/>
    </source>
</evidence>
<dbReference type="PATRIC" id="fig|1398.25.peg.1793"/>
<accession>A0A150KGQ8</accession>
<name>A0A150KGQ8_HEYCO</name>
<protein>
    <submittedName>
        <fullName evidence="2">Uncharacterized protein</fullName>
    </submittedName>
</protein>
<comment type="caution">
    <text evidence="2">The sequence shown here is derived from an EMBL/GenBank/DDBJ whole genome shotgun (WGS) entry which is preliminary data.</text>
</comment>